<dbReference type="GO" id="GO:0003723">
    <property type="term" value="F:RNA binding"/>
    <property type="evidence" value="ECO:0007669"/>
    <property type="project" value="InterPro"/>
</dbReference>
<feature type="domain" description="Response regulatory" evidence="4">
    <location>
        <begin position="1"/>
        <end position="112"/>
    </location>
</feature>
<proteinExistence type="predicted"/>
<dbReference type="GO" id="GO:0000160">
    <property type="term" value="P:phosphorelay signal transduction system"/>
    <property type="evidence" value="ECO:0007669"/>
    <property type="project" value="InterPro"/>
</dbReference>
<dbReference type="EMBL" id="AWVF01000423">
    <property type="protein sequence ID" value="ERJ87940.1"/>
    <property type="molecule type" value="Genomic_DNA"/>
</dbReference>
<dbReference type="Pfam" id="PF03861">
    <property type="entry name" value="ANTAR"/>
    <property type="match status" value="1"/>
</dbReference>
<evidence type="ECO:0000256" key="1">
    <source>
        <dbReference type="ARBA" id="ARBA00018672"/>
    </source>
</evidence>
<sequence>MISGSEKGLDSVTSFLKACGCGSVAVISSGSEARRMIPHDDFDLILINTPLKDEFGHQLAVKLCESTCSGVILICKADLAEEMTNRTSDYGVCVVPKPLNKQELLQAIRMGSAFRHRLLGLQKENNKLRAKLEELRYVSRAKFLLITEQGMSEEAAHRYIEKSAMDTRRTRKEVSLEIIAKYE</sequence>
<accession>U2K762</accession>
<dbReference type="PATRIC" id="fig|411473.3.peg.2682"/>
<name>U2K762_9FIRM</name>
<evidence type="ECO:0000259" key="5">
    <source>
        <dbReference type="PROSITE" id="PS50921"/>
    </source>
</evidence>
<gene>
    <name evidence="6" type="ORF">RUMCAL_03205</name>
</gene>
<dbReference type="SUPFAM" id="SSF52172">
    <property type="entry name" value="CheY-like"/>
    <property type="match status" value="1"/>
</dbReference>
<dbReference type="PROSITE" id="PS50110">
    <property type="entry name" value="RESPONSE_REGULATORY"/>
    <property type="match status" value="1"/>
</dbReference>
<dbReference type="STRING" id="411473.RUMCAL_03205"/>
<dbReference type="PIRSF" id="PIRSF036382">
    <property type="entry name" value="RR_antiterm"/>
    <property type="match status" value="1"/>
</dbReference>
<protein>
    <recommendedName>
        <fullName evidence="1">Stage 0 sporulation protein A homolog</fullName>
    </recommendedName>
</protein>
<dbReference type="InterPro" id="IPR036388">
    <property type="entry name" value="WH-like_DNA-bd_sf"/>
</dbReference>
<dbReference type="Pfam" id="PF00072">
    <property type="entry name" value="Response_reg"/>
    <property type="match status" value="1"/>
</dbReference>
<evidence type="ECO:0000313" key="6">
    <source>
        <dbReference type="EMBL" id="ERJ87940.1"/>
    </source>
</evidence>
<evidence type="ECO:0000313" key="7">
    <source>
        <dbReference type="Proteomes" id="UP000016662"/>
    </source>
</evidence>
<keyword evidence="7" id="KW-1185">Reference proteome</keyword>
<dbReference type="HOGENOM" id="CLU_000445_65_2_9"/>
<comment type="function">
    <text evidence="2">May play the central regulatory role in sporulation. It may be an element of the effector pathway responsible for the activation of sporulation genes in response to nutritional stress. Spo0A may act in concert with spo0H (a sigma factor) to control the expression of some genes that are critical to the sporulation process.</text>
</comment>
<dbReference type="eggNOG" id="COG3707">
    <property type="taxonomic scope" value="Bacteria"/>
</dbReference>
<dbReference type="InterPro" id="IPR001789">
    <property type="entry name" value="Sig_transdc_resp-reg_receiver"/>
</dbReference>
<evidence type="ECO:0000256" key="3">
    <source>
        <dbReference type="PROSITE-ProRule" id="PRU00169"/>
    </source>
</evidence>
<comment type="caution">
    <text evidence="6">The sequence shown here is derived from an EMBL/GenBank/DDBJ whole genome shotgun (WGS) entry which is preliminary data.</text>
</comment>
<evidence type="ECO:0000256" key="2">
    <source>
        <dbReference type="ARBA" id="ARBA00024867"/>
    </source>
</evidence>
<dbReference type="InterPro" id="IPR008327">
    <property type="entry name" value="Sig_transdc_resp-reg_antiterm"/>
</dbReference>
<reference evidence="6 7" key="1">
    <citation type="submission" date="2013-07" db="EMBL/GenBank/DDBJ databases">
        <authorList>
            <person name="Weinstock G."/>
            <person name="Sodergren E."/>
            <person name="Wylie T."/>
            <person name="Fulton L."/>
            <person name="Fulton R."/>
            <person name="Fronick C."/>
            <person name="O'Laughlin M."/>
            <person name="Godfrey J."/>
            <person name="Miner T."/>
            <person name="Herter B."/>
            <person name="Appelbaum E."/>
            <person name="Cordes M."/>
            <person name="Lek S."/>
            <person name="Wollam A."/>
            <person name="Pepin K.H."/>
            <person name="Palsikar V.B."/>
            <person name="Mitreva M."/>
            <person name="Wilson R.K."/>
        </authorList>
    </citation>
    <scope>NUCLEOTIDE SEQUENCE [LARGE SCALE GENOMIC DNA]</scope>
    <source>
        <strain evidence="6 7">ATCC 27760</strain>
    </source>
</reference>
<dbReference type="PROSITE" id="PS50921">
    <property type="entry name" value="ANTAR"/>
    <property type="match status" value="1"/>
</dbReference>
<comment type="caution">
    <text evidence="3">Lacks conserved residue(s) required for the propagation of feature annotation.</text>
</comment>
<dbReference type="Proteomes" id="UP000016662">
    <property type="component" value="Unassembled WGS sequence"/>
</dbReference>
<feature type="domain" description="ANTAR" evidence="5">
    <location>
        <begin position="118"/>
        <end position="179"/>
    </location>
</feature>
<dbReference type="InterPro" id="IPR005561">
    <property type="entry name" value="ANTAR"/>
</dbReference>
<dbReference type="InterPro" id="IPR011006">
    <property type="entry name" value="CheY-like_superfamily"/>
</dbReference>
<dbReference type="Gene3D" id="3.40.50.2300">
    <property type="match status" value="1"/>
</dbReference>
<dbReference type="SMART" id="SM01012">
    <property type="entry name" value="ANTAR"/>
    <property type="match status" value="1"/>
</dbReference>
<organism evidence="6 7">
    <name type="scientific">Ruminococcus callidus ATCC 27760</name>
    <dbReference type="NCBI Taxonomy" id="411473"/>
    <lineage>
        <taxon>Bacteria</taxon>
        <taxon>Bacillati</taxon>
        <taxon>Bacillota</taxon>
        <taxon>Clostridia</taxon>
        <taxon>Eubacteriales</taxon>
        <taxon>Oscillospiraceae</taxon>
        <taxon>Ruminococcus</taxon>
    </lineage>
</organism>
<evidence type="ECO:0000259" key="4">
    <source>
        <dbReference type="PROSITE" id="PS50110"/>
    </source>
</evidence>
<dbReference type="AlphaFoldDB" id="U2K762"/>
<dbReference type="Gene3D" id="1.10.10.10">
    <property type="entry name" value="Winged helix-like DNA-binding domain superfamily/Winged helix DNA-binding domain"/>
    <property type="match status" value="1"/>
</dbReference>